<dbReference type="InterPro" id="IPR011051">
    <property type="entry name" value="RmlC_Cupin_sf"/>
</dbReference>
<dbReference type="CDD" id="cd02216">
    <property type="entry name" value="cupin_GDO-like_N"/>
    <property type="match status" value="1"/>
</dbReference>
<dbReference type="Pfam" id="PF07883">
    <property type="entry name" value="Cupin_2"/>
    <property type="match status" value="1"/>
</dbReference>
<evidence type="ECO:0000256" key="2">
    <source>
        <dbReference type="ARBA" id="ARBA00023002"/>
    </source>
</evidence>
<evidence type="ECO:0000256" key="1">
    <source>
        <dbReference type="ARBA" id="ARBA00022964"/>
    </source>
</evidence>
<keyword evidence="1" id="KW-0223">Dioxygenase</keyword>
<dbReference type="InterPro" id="IPR014710">
    <property type="entry name" value="RmlC-like_jellyroll"/>
</dbReference>
<dbReference type="InterPro" id="IPR047183">
    <property type="entry name" value="GDO-like"/>
</dbReference>
<reference evidence="4 5" key="1">
    <citation type="submission" date="2018-09" db="EMBL/GenBank/DDBJ databases">
        <authorList>
            <person name="Zhu H."/>
        </authorList>
    </citation>
    <scope>NUCLEOTIDE SEQUENCE [LARGE SCALE GENOMIC DNA]</scope>
    <source>
        <strain evidence="4 5">K1W22B-8</strain>
    </source>
</reference>
<keyword evidence="5" id="KW-1185">Reference proteome</keyword>
<dbReference type="InterPro" id="IPR013096">
    <property type="entry name" value="Cupin_2"/>
</dbReference>
<dbReference type="SUPFAM" id="SSF51182">
    <property type="entry name" value="RmlC-like cupins"/>
    <property type="match status" value="1"/>
</dbReference>
<dbReference type="AlphaFoldDB" id="A0A418W8M8"/>
<accession>A0A418W8M8</accession>
<proteinExistence type="predicted"/>
<sequence length="348" mass="38036">MTELGTMAELPADYLSALAGDNLLPLWPVLRGLLPRGRPERRTSPTLWRYAAIRPLLLEAGRLTPIEKAERRVLVLVNPGLGEQAIRATSTIYAGMQLILPGETAPNHRHTPSAVRFVVEGTGGFTAVDGEKCPMEKGDLILTPAKLWHEHGHGGPGPVIWLDALDLPMVYDFEASYAIEGPPQRIGNEADSSQTRYRRAGLVPYRALNRQRADYPLLRFPWREVRASLEAFAGACNAGEPVQLAYVNPETGMECLPTLGFSALMLRPGEELTLQRRSASALFHVIEGEGTAEIDGVTLGFAEADSMAVPTHAAVALANRSSNKPAFLFVIDDAPMQRKLGFYEEFDA</sequence>
<dbReference type="PANTHER" id="PTHR41517">
    <property type="entry name" value="1,2-DIOXYGENASE PROTEIN-RELATED"/>
    <property type="match status" value="1"/>
</dbReference>
<dbReference type="GO" id="GO:0051213">
    <property type="term" value="F:dioxygenase activity"/>
    <property type="evidence" value="ECO:0007669"/>
    <property type="project" value="UniProtKB-KW"/>
</dbReference>
<dbReference type="OrthoDB" id="285029at2"/>
<comment type="caution">
    <text evidence="4">The sequence shown here is derived from an EMBL/GenBank/DDBJ whole genome shotgun (WGS) entry which is preliminary data.</text>
</comment>
<evidence type="ECO:0000313" key="4">
    <source>
        <dbReference type="EMBL" id="RJF86352.1"/>
    </source>
</evidence>
<dbReference type="RefSeq" id="WP_119776985.1">
    <property type="nucleotide sequence ID" value="NZ_QYUK01000011.1"/>
</dbReference>
<gene>
    <name evidence="4" type="ORF">D3874_04370</name>
</gene>
<dbReference type="EMBL" id="QYUK01000011">
    <property type="protein sequence ID" value="RJF86352.1"/>
    <property type="molecule type" value="Genomic_DNA"/>
</dbReference>
<organism evidence="4 5">
    <name type="scientific">Oleomonas cavernae</name>
    <dbReference type="NCBI Taxonomy" id="2320859"/>
    <lineage>
        <taxon>Bacteria</taxon>
        <taxon>Pseudomonadati</taxon>
        <taxon>Pseudomonadota</taxon>
        <taxon>Alphaproteobacteria</taxon>
        <taxon>Acetobacterales</taxon>
        <taxon>Acetobacteraceae</taxon>
        <taxon>Oleomonas</taxon>
    </lineage>
</organism>
<evidence type="ECO:0000313" key="5">
    <source>
        <dbReference type="Proteomes" id="UP000284605"/>
    </source>
</evidence>
<dbReference type="PANTHER" id="PTHR41517:SF1">
    <property type="entry name" value="CUPIN"/>
    <property type="match status" value="1"/>
</dbReference>
<evidence type="ECO:0000259" key="3">
    <source>
        <dbReference type="Pfam" id="PF07883"/>
    </source>
</evidence>
<keyword evidence="2" id="KW-0560">Oxidoreductase</keyword>
<protein>
    <submittedName>
        <fullName evidence="4">Cupin domain-containing protein</fullName>
    </submittedName>
</protein>
<dbReference type="Proteomes" id="UP000284605">
    <property type="component" value="Unassembled WGS sequence"/>
</dbReference>
<feature type="domain" description="Cupin type-2" evidence="3">
    <location>
        <begin position="97"/>
        <end position="163"/>
    </location>
</feature>
<dbReference type="Gene3D" id="2.60.120.10">
    <property type="entry name" value="Jelly Rolls"/>
    <property type="match status" value="1"/>
</dbReference>
<name>A0A418W8M8_9PROT</name>
<dbReference type="CDD" id="cd06992">
    <property type="entry name" value="cupin_GDO-like_C"/>
    <property type="match status" value="1"/>
</dbReference>